<dbReference type="GO" id="GO:0009103">
    <property type="term" value="P:lipopolysaccharide biosynthetic process"/>
    <property type="evidence" value="ECO:0007669"/>
    <property type="project" value="UniProtKB-KW"/>
</dbReference>
<evidence type="ECO:0000256" key="3">
    <source>
        <dbReference type="ARBA" id="ARBA00022679"/>
    </source>
</evidence>
<dbReference type="Proteomes" id="UP000183758">
    <property type="component" value="Unassembled WGS sequence"/>
</dbReference>
<keyword evidence="7 8" id="KW-0472">Membrane</keyword>
<dbReference type="GO" id="GO:0016757">
    <property type="term" value="F:glycosyltransferase activity"/>
    <property type="evidence" value="ECO:0007669"/>
    <property type="project" value="UniProtKB-KW"/>
</dbReference>
<gene>
    <name evidence="10" type="ORF">AUK04_01780</name>
</gene>
<dbReference type="PANTHER" id="PTHR48090:SF3">
    <property type="entry name" value="UNDECAPRENYL-PHOSPHATE 4-DEOXY-4-FORMAMIDO-L-ARABINOSE TRANSFERASE"/>
    <property type="match status" value="1"/>
</dbReference>
<evidence type="ECO:0000256" key="8">
    <source>
        <dbReference type="SAM" id="Phobius"/>
    </source>
</evidence>
<organism evidence="10 11">
    <name type="scientific">Candidatus Roizmanbacteria bacterium CG2_30_33_16</name>
    <dbReference type="NCBI Taxonomy" id="1805340"/>
    <lineage>
        <taxon>Bacteria</taxon>
        <taxon>Candidatus Roizmaniibacteriota</taxon>
    </lineage>
</organism>
<evidence type="ECO:0000256" key="7">
    <source>
        <dbReference type="ARBA" id="ARBA00023136"/>
    </source>
</evidence>
<feature type="transmembrane region" description="Helical" evidence="8">
    <location>
        <begin position="272"/>
        <end position="294"/>
    </location>
</feature>
<evidence type="ECO:0000256" key="2">
    <source>
        <dbReference type="ARBA" id="ARBA00022676"/>
    </source>
</evidence>
<dbReference type="InterPro" id="IPR050256">
    <property type="entry name" value="Glycosyltransferase_2"/>
</dbReference>
<evidence type="ECO:0000313" key="10">
    <source>
        <dbReference type="EMBL" id="OIP84998.1"/>
    </source>
</evidence>
<keyword evidence="4 8" id="KW-0812">Transmembrane</keyword>
<evidence type="ECO:0000259" key="9">
    <source>
        <dbReference type="Pfam" id="PF00535"/>
    </source>
</evidence>
<keyword evidence="3" id="KW-0808">Transferase</keyword>
<dbReference type="CDD" id="cd04187">
    <property type="entry name" value="DPM1_like_bac"/>
    <property type="match status" value="1"/>
</dbReference>
<sequence length="307" mass="35517">MISIIIPFYNEKESIPLLLEEIKKVKKNITDEIEVILVDDGSIDSYRLTVNSDQEKNHNQIKLIRHRKRFGKGRALQTGLDQSKGEIIVFMDADLQDDPADLTKFIEKINSGYDLVNGVRNERRDSIIVKIYSRIANWFLKTVLHSPYSDINCGYKVFRKEVLKEIVFYANNFRFFPLAVFLQGYKVAEININNRQRKFGASKFGTGKLFVGIFDTLTAYFIFRFSESPLHFFGPIGGIIFGSGFVISFYLVFERVFFNQLLYRRPMFQIGILLIIVGIQIIMTGMIGELIVYLNKEKKISADRKTD</sequence>
<proteinExistence type="predicted"/>
<keyword evidence="6 8" id="KW-1133">Transmembrane helix</keyword>
<dbReference type="GO" id="GO:0005886">
    <property type="term" value="C:plasma membrane"/>
    <property type="evidence" value="ECO:0007669"/>
    <property type="project" value="TreeGrafter"/>
</dbReference>
<protein>
    <recommendedName>
        <fullName evidence="9">Glycosyltransferase 2-like domain-containing protein</fullName>
    </recommendedName>
</protein>
<comment type="caution">
    <text evidence="10">The sequence shown here is derived from an EMBL/GenBank/DDBJ whole genome shotgun (WGS) entry which is preliminary data.</text>
</comment>
<keyword evidence="1" id="KW-1003">Cell membrane</keyword>
<feature type="transmembrane region" description="Helical" evidence="8">
    <location>
        <begin position="205"/>
        <end position="223"/>
    </location>
</feature>
<evidence type="ECO:0000256" key="1">
    <source>
        <dbReference type="ARBA" id="ARBA00022475"/>
    </source>
</evidence>
<dbReference type="InterPro" id="IPR001173">
    <property type="entry name" value="Glyco_trans_2-like"/>
</dbReference>
<accession>A0A1J5HY49</accession>
<dbReference type="Gene3D" id="3.90.550.10">
    <property type="entry name" value="Spore Coat Polysaccharide Biosynthesis Protein SpsA, Chain A"/>
    <property type="match status" value="1"/>
</dbReference>
<dbReference type="AlphaFoldDB" id="A0A1J5HY49"/>
<reference evidence="10 11" key="1">
    <citation type="journal article" date="2016" name="Environ. Microbiol.">
        <title>Genomic resolution of a cold subsurface aquifer community provides metabolic insights for novel microbes adapted to high CO concentrations.</title>
        <authorList>
            <person name="Probst A.J."/>
            <person name="Castelle C.J."/>
            <person name="Singh A."/>
            <person name="Brown C.T."/>
            <person name="Anantharaman K."/>
            <person name="Sharon I."/>
            <person name="Hug L.A."/>
            <person name="Burstein D."/>
            <person name="Emerson J.B."/>
            <person name="Thomas B.C."/>
            <person name="Banfield J.F."/>
        </authorList>
    </citation>
    <scope>NUCLEOTIDE SEQUENCE [LARGE SCALE GENOMIC DNA]</scope>
    <source>
        <strain evidence="10">CG2_30_33_16</strain>
    </source>
</reference>
<dbReference type="PANTHER" id="PTHR48090">
    <property type="entry name" value="UNDECAPRENYL-PHOSPHATE 4-DEOXY-4-FORMAMIDO-L-ARABINOSE TRANSFERASE-RELATED"/>
    <property type="match status" value="1"/>
</dbReference>
<evidence type="ECO:0000313" key="11">
    <source>
        <dbReference type="Proteomes" id="UP000183758"/>
    </source>
</evidence>
<feature type="domain" description="Glycosyltransferase 2-like" evidence="9">
    <location>
        <begin position="3"/>
        <end position="166"/>
    </location>
</feature>
<evidence type="ECO:0000256" key="4">
    <source>
        <dbReference type="ARBA" id="ARBA00022692"/>
    </source>
</evidence>
<evidence type="ECO:0000256" key="6">
    <source>
        <dbReference type="ARBA" id="ARBA00022989"/>
    </source>
</evidence>
<keyword evidence="2" id="KW-0328">Glycosyltransferase</keyword>
<evidence type="ECO:0000256" key="5">
    <source>
        <dbReference type="ARBA" id="ARBA00022985"/>
    </source>
</evidence>
<dbReference type="Pfam" id="PF00535">
    <property type="entry name" value="Glycos_transf_2"/>
    <property type="match status" value="1"/>
</dbReference>
<feature type="transmembrane region" description="Helical" evidence="8">
    <location>
        <begin position="230"/>
        <end position="252"/>
    </location>
</feature>
<name>A0A1J5HY49_9BACT</name>
<dbReference type="InterPro" id="IPR029044">
    <property type="entry name" value="Nucleotide-diphossugar_trans"/>
</dbReference>
<keyword evidence="5" id="KW-0448">Lipopolysaccharide biosynthesis</keyword>
<dbReference type="SUPFAM" id="SSF53448">
    <property type="entry name" value="Nucleotide-diphospho-sugar transferases"/>
    <property type="match status" value="1"/>
</dbReference>
<dbReference type="EMBL" id="MNZM01000041">
    <property type="protein sequence ID" value="OIP84998.1"/>
    <property type="molecule type" value="Genomic_DNA"/>
</dbReference>